<proteinExistence type="predicted"/>
<dbReference type="EMBL" id="JABVED010000007">
    <property type="protein sequence ID" value="MBC6448244.1"/>
    <property type="molecule type" value="Genomic_DNA"/>
</dbReference>
<accession>A0ABR7L6C4</accession>
<keyword evidence="2" id="KW-1185">Reference proteome</keyword>
<dbReference type="Proteomes" id="UP000734823">
    <property type="component" value="Unassembled WGS sequence"/>
</dbReference>
<organism evidence="1 2">
    <name type="scientific">Actinokineospora xionganensis</name>
    <dbReference type="NCBI Taxonomy" id="2684470"/>
    <lineage>
        <taxon>Bacteria</taxon>
        <taxon>Bacillati</taxon>
        <taxon>Actinomycetota</taxon>
        <taxon>Actinomycetes</taxon>
        <taxon>Pseudonocardiales</taxon>
        <taxon>Pseudonocardiaceae</taxon>
        <taxon>Actinokineospora</taxon>
    </lineage>
</organism>
<reference evidence="1 2" key="1">
    <citation type="submission" date="2020-06" db="EMBL/GenBank/DDBJ databases">
        <title>Actinokineospora xiongansis sp. nov., isolated from soil of Baiyangdian.</title>
        <authorList>
            <person name="Zhang X."/>
        </authorList>
    </citation>
    <scope>NUCLEOTIDE SEQUENCE [LARGE SCALE GENOMIC DNA]</scope>
    <source>
        <strain evidence="1 2">HBU206404</strain>
    </source>
</reference>
<comment type="caution">
    <text evidence="1">The sequence shown here is derived from an EMBL/GenBank/DDBJ whole genome shotgun (WGS) entry which is preliminary data.</text>
</comment>
<protein>
    <submittedName>
        <fullName evidence="1">Uncharacterized protein</fullName>
    </submittedName>
</protein>
<dbReference type="Gene3D" id="3.40.50.150">
    <property type="entry name" value="Vaccinia Virus protein VP39"/>
    <property type="match status" value="1"/>
</dbReference>
<name>A0ABR7L6C4_9PSEU</name>
<sequence length="197" mass="21536">MPEIPSAWVEQMAPGGRVQADLKITGGAGNLVDLRATPDGVLQGRFRARWAGFMPMRGDRADIRSAESPESVGRTTRTASATPWWEHQVVWFLAALNLPPGVRTGMVFDPATGSPSASLMSTAAGSWVKVSLSEVAGSREVSGSCDDLWRIVEDAYELWHTLGEPGWDRFGLTVRGGHHHTVWLDEPDGSRQWTWLA</sequence>
<dbReference type="InterPro" id="IPR029063">
    <property type="entry name" value="SAM-dependent_MTases_sf"/>
</dbReference>
<dbReference type="RefSeq" id="WP_187220746.1">
    <property type="nucleotide sequence ID" value="NZ_JABVED010000007.1"/>
</dbReference>
<gene>
    <name evidence="1" type="ORF">GPZ80_13820</name>
</gene>
<evidence type="ECO:0000313" key="2">
    <source>
        <dbReference type="Proteomes" id="UP000734823"/>
    </source>
</evidence>
<evidence type="ECO:0000313" key="1">
    <source>
        <dbReference type="EMBL" id="MBC6448244.1"/>
    </source>
</evidence>